<dbReference type="RefSeq" id="WP_344131198.1">
    <property type="nucleotide sequence ID" value="NZ_BAAALT010000079.1"/>
</dbReference>
<feature type="compositionally biased region" description="Basic residues" evidence="4">
    <location>
        <begin position="224"/>
        <end position="234"/>
    </location>
</feature>
<sequence length="234" mass="24682">MTGSAADATIGDRLQALRHSRGLTQERLAEACGVSVETIRKLERNERTTARVSTLHKLAAGLGVATSALFGTSARPLALREVDDDDLALIEIRRVLSPVRGLAGVLAGPEVHPPTLSDLRNSIHAVDGAYHRDDYATALTGMPLLLAEADAAVAADRTPAALRLQSQAYQLAGDMLAATEVRPGTSGAGTTATTGPANSLTPRPRQLCGCPAPTGRSSLLAQRRSAHSTRRRWR</sequence>
<gene>
    <name evidence="6" type="ORF">GCM10009682_29680</name>
</gene>
<accession>A0ABN2M133</accession>
<protein>
    <recommendedName>
        <fullName evidence="5">HTH cro/C1-type domain-containing protein</fullName>
    </recommendedName>
</protein>
<dbReference type="PANTHER" id="PTHR46797:SF23">
    <property type="entry name" value="HTH-TYPE TRANSCRIPTIONAL REGULATOR SUTR"/>
    <property type="match status" value="1"/>
</dbReference>
<evidence type="ECO:0000256" key="4">
    <source>
        <dbReference type="SAM" id="MobiDB-lite"/>
    </source>
</evidence>
<feature type="domain" description="HTH cro/C1-type" evidence="5">
    <location>
        <begin position="14"/>
        <end position="69"/>
    </location>
</feature>
<dbReference type="SUPFAM" id="SSF47413">
    <property type="entry name" value="lambda repressor-like DNA-binding domains"/>
    <property type="match status" value="1"/>
</dbReference>
<dbReference type="PANTHER" id="PTHR46797">
    <property type="entry name" value="HTH-TYPE TRANSCRIPTIONAL REGULATOR"/>
    <property type="match status" value="1"/>
</dbReference>
<dbReference type="InterPro" id="IPR001387">
    <property type="entry name" value="Cro/C1-type_HTH"/>
</dbReference>
<reference evidence="6 7" key="1">
    <citation type="journal article" date="2019" name="Int. J. Syst. Evol. Microbiol.">
        <title>The Global Catalogue of Microorganisms (GCM) 10K type strain sequencing project: providing services to taxonomists for standard genome sequencing and annotation.</title>
        <authorList>
            <consortium name="The Broad Institute Genomics Platform"/>
            <consortium name="The Broad Institute Genome Sequencing Center for Infectious Disease"/>
            <person name="Wu L."/>
            <person name="Ma J."/>
        </authorList>
    </citation>
    <scope>NUCLEOTIDE SEQUENCE [LARGE SCALE GENOMIC DNA]</scope>
    <source>
        <strain evidence="6 7">JCM 13250</strain>
    </source>
</reference>
<evidence type="ECO:0000313" key="6">
    <source>
        <dbReference type="EMBL" id="GAA1805905.1"/>
    </source>
</evidence>
<keyword evidence="2" id="KW-0238">DNA-binding</keyword>
<proteinExistence type="predicted"/>
<feature type="compositionally biased region" description="Low complexity" evidence="4">
    <location>
        <begin position="183"/>
        <end position="197"/>
    </location>
</feature>
<dbReference type="EMBL" id="BAAALT010000079">
    <property type="protein sequence ID" value="GAA1805905.1"/>
    <property type="molecule type" value="Genomic_DNA"/>
</dbReference>
<dbReference type="InterPro" id="IPR050807">
    <property type="entry name" value="TransReg_Diox_bact_type"/>
</dbReference>
<dbReference type="Proteomes" id="UP001500218">
    <property type="component" value="Unassembled WGS sequence"/>
</dbReference>
<keyword evidence="3" id="KW-0804">Transcription</keyword>
<evidence type="ECO:0000313" key="7">
    <source>
        <dbReference type="Proteomes" id="UP001500218"/>
    </source>
</evidence>
<organism evidence="6 7">
    <name type="scientific">Luedemannella flava</name>
    <dbReference type="NCBI Taxonomy" id="349316"/>
    <lineage>
        <taxon>Bacteria</taxon>
        <taxon>Bacillati</taxon>
        <taxon>Actinomycetota</taxon>
        <taxon>Actinomycetes</taxon>
        <taxon>Micromonosporales</taxon>
        <taxon>Micromonosporaceae</taxon>
        <taxon>Luedemannella</taxon>
    </lineage>
</organism>
<keyword evidence="7" id="KW-1185">Reference proteome</keyword>
<dbReference type="Pfam" id="PF01381">
    <property type="entry name" value="HTH_3"/>
    <property type="match status" value="1"/>
</dbReference>
<evidence type="ECO:0000256" key="1">
    <source>
        <dbReference type="ARBA" id="ARBA00023015"/>
    </source>
</evidence>
<dbReference type="SMART" id="SM00530">
    <property type="entry name" value="HTH_XRE"/>
    <property type="match status" value="1"/>
</dbReference>
<name>A0ABN2M133_9ACTN</name>
<dbReference type="Gene3D" id="1.10.260.40">
    <property type="entry name" value="lambda repressor-like DNA-binding domains"/>
    <property type="match status" value="1"/>
</dbReference>
<dbReference type="PROSITE" id="PS50943">
    <property type="entry name" value="HTH_CROC1"/>
    <property type="match status" value="1"/>
</dbReference>
<dbReference type="CDD" id="cd00093">
    <property type="entry name" value="HTH_XRE"/>
    <property type="match status" value="1"/>
</dbReference>
<dbReference type="InterPro" id="IPR010982">
    <property type="entry name" value="Lambda_DNA-bd_dom_sf"/>
</dbReference>
<evidence type="ECO:0000259" key="5">
    <source>
        <dbReference type="PROSITE" id="PS50943"/>
    </source>
</evidence>
<comment type="caution">
    <text evidence="6">The sequence shown here is derived from an EMBL/GenBank/DDBJ whole genome shotgun (WGS) entry which is preliminary data.</text>
</comment>
<keyword evidence="1" id="KW-0805">Transcription regulation</keyword>
<feature type="region of interest" description="Disordered" evidence="4">
    <location>
        <begin position="182"/>
        <end position="234"/>
    </location>
</feature>
<evidence type="ECO:0000256" key="2">
    <source>
        <dbReference type="ARBA" id="ARBA00023125"/>
    </source>
</evidence>
<evidence type="ECO:0000256" key="3">
    <source>
        <dbReference type="ARBA" id="ARBA00023163"/>
    </source>
</evidence>